<dbReference type="AlphaFoldDB" id="A0ABD0Q9Z3"/>
<organism evidence="1 2">
    <name type="scientific">Cirrhinus mrigala</name>
    <name type="common">Mrigala</name>
    <dbReference type="NCBI Taxonomy" id="683832"/>
    <lineage>
        <taxon>Eukaryota</taxon>
        <taxon>Metazoa</taxon>
        <taxon>Chordata</taxon>
        <taxon>Craniata</taxon>
        <taxon>Vertebrata</taxon>
        <taxon>Euteleostomi</taxon>
        <taxon>Actinopterygii</taxon>
        <taxon>Neopterygii</taxon>
        <taxon>Teleostei</taxon>
        <taxon>Ostariophysi</taxon>
        <taxon>Cypriniformes</taxon>
        <taxon>Cyprinidae</taxon>
        <taxon>Labeoninae</taxon>
        <taxon>Labeonini</taxon>
        <taxon>Cirrhinus</taxon>
    </lineage>
</organism>
<dbReference type="EMBL" id="JAMKFB020000010">
    <property type="protein sequence ID" value="KAL0183079.1"/>
    <property type="molecule type" value="Genomic_DNA"/>
</dbReference>
<evidence type="ECO:0000313" key="1">
    <source>
        <dbReference type="EMBL" id="KAL0183079.1"/>
    </source>
</evidence>
<evidence type="ECO:0000313" key="2">
    <source>
        <dbReference type="Proteomes" id="UP001529510"/>
    </source>
</evidence>
<keyword evidence="2" id="KW-1185">Reference proteome</keyword>
<comment type="caution">
    <text evidence="1">The sequence shown here is derived from an EMBL/GenBank/DDBJ whole genome shotgun (WGS) entry which is preliminary data.</text>
</comment>
<proteinExistence type="predicted"/>
<gene>
    <name evidence="1" type="ORF">M9458_022454</name>
</gene>
<reference evidence="1 2" key="1">
    <citation type="submission" date="2024-05" db="EMBL/GenBank/DDBJ databases">
        <title>Genome sequencing and assembly of Indian major carp, Cirrhinus mrigala (Hamilton, 1822).</title>
        <authorList>
            <person name="Mohindra V."/>
            <person name="Chowdhury L.M."/>
            <person name="Lal K."/>
            <person name="Jena J.K."/>
        </authorList>
    </citation>
    <scope>NUCLEOTIDE SEQUENCE [LARGE SCALE GENOMIC DNA]</scope>
    <source>
        <strain evidence="1">CM1030</strain>
        <tissue evidence="1">Blood</tissue>
    </source>
</reference>
<accession>A0ABD0Q9Z3</accession>
<name>A0ABD0Q9Z3_CIRMR</name>
<dbReference type="Pfam" id="PF25562">
    <property type="entry name" value="CNBH_CNNM2_C"/>
    <property type="match status" value="1"/>
</dbReference>
<protein>
    <submittedName>
        <fullName evidence="1">Uncharacterized protein</fullName>
    </submittedName>
</protein>
<feature type="non-terminal residue" evidence="1">
    <location>
        <position position="51"/>
    </location>
</feature>
<dbReference type="Proteomes" id="UP001529510">
    <property type="component" value="Unassembled WGS sequence"/>
</dbReference>
<sequence>FRSPSHMSGLNRSAVDSVSITGSNSQLNNSPAAQYVPDFNVRALTDLQYVK</sequence>
<feature type="non-terminal residue" evidence="1">
    <location>
        <position position="1"/>
    </location>
</feature>